<keyword evidence="6 11" id="KW-0067">ATP-binding</keyword>
<dbReference type="GO" id="GO:0006541">
    <property type="term" value="P:glutamine metabolic process"/>
    <property type="evidence" value="ECO:0007669"/>
    <property type="project" value="InterPro"/>
</dbReference>
<dbReference type="EC" id="6.3.5.5" evidence="11"/>
<dbReference type="SUPFAM" id="SSF52021">
    <property type="entry name" value="Carbamoyl phosphate synthetase, small subunit N-terminal domain"/>
    <property type="match status" value="1"/>
</dbReference>
<protein>
    <recommendedName>
        <fullName evidence="11">Carbamoyl phosphate synthase small chain</fullName>
        <ecNumber evidence="11">6.3.5.5</ecNumber>
    </recommendedName>
    <alternativeName>
        <fullName evidence="11">Carbamoyl phosphate synthetase glutamine chain</fullName>
    </alternativeName>
</protein>
<dbReference type="InterPro" id="IPR050472">
    <property type="entry name" value="Anth_synth/Amidotransfase"/>
</dbReference>
<dbReference type="GO" id="GO:0004088">
    <property type="term" value="F:carbamoyl-phosphate synthase (glutamine-hydrolyzing) activity"/>
    <property type="evidence" value="ECO:0007669"/>
    <property type="project" value="UniProtKB-UniRule"/>
</dbReference>
<evidence type="ECO:0000313" key="13">
    <source>
        <dbReference type="EMBL" id="RFT07151.1"/>
    </source>
</evidence>
<dbReference type="PROSITE" id="PS51273">
    <property type="entry name" value="GATASE_TYPE_1"/>
    <property type="match status" value="1"/>
</dbReference>
<reference evidence="13 14" key="1">
    <citation type="submission" date="2018-07" db="EMBL/GenBank/DDBJ databases">
        <title>GABA Modulating Bacteria of the Human Gut Microbiota.</title>
        <authorList>
            <person name="Strandwitz P."/>
            <person name="Kim K.H."/>
            <person name="Terekhova D."/>
            <person name="Liu J.K."/>
            <person name="Sharma A."/>
            <person name="Levering J."/>
            <person name="Mcdonald D."/>
            <person name="Dietrich D."/>
            <person name="Ramadhar T.R."/>
            <person name="Lekbua A."/>
            <person name="Mroue N."/>
            <person name="Liston C."/>
            <person name="Stewart E.J."/>
            <person name="Dubin M.J."/>
            <person name="Zengler K."/>
            <person name="Knight R."/>
            <person name="Gilbert J.A."/>
            <person name="Clardy J."/>
            <person name="Lewis K."/>
        </authorList>
    </citation>
    <scope>NUCLEOTIDE SEQUENCE [LARGE SCALE GENOMIC DNA]</scope>
    <source>
        <strain evidence="13 14">KLE1738</strain>
    </source>
</reference>
<feature type="binding site" evidence="11">
    <location>
        <position position="251"/>
    </location>
    <ligand>
        <name>L-glutamine</name>
        <dbReference type="ChEBI" id="CHEBI:58359"/>
    </ligand>
</feature>
<dbReference type="OrthoDB" id="9804328at2"/>
<dbReference type="PRINTS" id="PR00099">
    <property type="entry name" value="CPSGATASE"/>
</dbReference>
<feature type="binding site" evidence="11">
    <location>
        <position position="291"/>
    </location>
    <ligand>
        <name>L-glutamine</name>
        <dbReference type="ChEBI" id="CHEBI:58359"/>
    </ligand>
</feature>
<dbReference type="UniPathway" id="UPA00068">
    <property type="reaction ID" value="UER00171"/>
</dbReference>
<feature type="binding site" evidence="11">
    <location>
        <position position="292"/>
    </location>
    <ligand>
        <name>L-glutamine</name>
        <dbReference type="ChEBI" id="CHEBI:58359"/>
    </ligand>
</feature>
<dbReference type="Pfam" id="PF00117">
    <property type="entry name" value="GATase"/>
    <property type="match status" value="1"/>
</dbReference>
<evidence type="ECO:0000256" key="9">
    <source>
        <dbReference type="ARBA" id="ARBA00048816"/>
    </source>
</evidence>
<name>A0A3E2B5A9_9FIRM</name>
<dbReference type="PRINTS" id="PR00096">
    <property type="entry name" value="GATASE"/>
</dbReference>
<comment type="catalytic activity">
    <reaction evidence="9 11">
        <text>hydrogencarbonate + L-glutamine + 2 ATP + H2O = carbamoyl phosphate + L-glutamate + 2 ADP + phosphate + 2 H(+)</text>
        <dbReference type="Rhea" id="RHEA:18633"/>
        <dbReference type="ChEBI" id="CHEBI:15377"/>
        <dbReference type="ChEBI" id="CHEBI:15378"/>
        <dbReference type="ChEBI" id="CHEBI:17544"/>
        <dbReference type="ChEBI" id="CHEBI:29985"/>
        <dbReference type="ChEBI" id="CHEBI:30616"/>
        <dbReference type="ChEBI" id="CHEBI:43474"/>
        <dbReference type="ChEBI" id="CHEBI:58228"/>
        <dbReference type="ChEBI" id="CHEBI:58359"/>
        <dbReference type="ChEBI" id="CHEBI:456216"/>
        <dbReference type="EC" id="6.3.5.5"/>
    </reaction>
</comment>
<dbReference type="UniPathway" id="UPA00070">
    <property type="reaction ID" value="UER00115"/>
</dbReference>
<feature type="active site" description="Nucleophile" evidence="11">
    <location>
        <position position="247"/>
    </location>
</feature>
<keyword evidence="4 11" id="KW-0436">Ligase</keyword>
<dbReference type="Proteomes" id="UP000260649">
    <property type="component" value="Unassembled WGS sequence"/>
</dbReference>
<dbReference type="NCBIfam" id="NF009475">
    <property type="entry name" value="PRK12838.1"/>
    <property type="match status" value="1"/>
</dbReference>
<feature type="binding site" evidence="11">
    <location>
        <position position="289"/>
    </location>
    <ligand>
        <name>L-glutamine</name>
        <dbReference type="ChEBI" id="CHEBI:58359"/>
    </ligand>
</feature>
<keyword evidence="14" id="KW-1185">Reference proteome</keyword>
<comment type="function">
    <text evidence="11">Small subunit of the glutamine-dependent carbamoyl phosphate synthetase (CPSase). CPSase catalyzes the formation of carbamoyl phosphate from the ammonia moiety of glutamine, carbonate, and phosphate donated by ATP, constituting the first step of 2 biosynthetic pathways, one leading to arginine and/or urea and the other to pyrimidine nucleotides. The small subunit (glutamine amidotransferase) binds and cleaves glutamine to supply the large subunit with the substrate ammonia.</text>
</comment>
<dbReference type="GO" id="GO:0044205">
    <property type="term" value="P:'de novo' UMP biosynthetic process"/>
    <property type="evidence" value="ECO:0007669"/>
    <property type="project" value="UniProtKB-UniRule"/>
</dbReference>
<dbReference type="CDD" id="cd01744">
    <property type="entry name" value="GATase1_CPSase"/>
    <property type="match status" value="1"/>
</dbReference>
<evidence type="ECO:0000256" key="8">
    <source>
        <dbReference type="ARBA" id="ARBA00022975"/>
    </source>
</evidence>
<dbReference type="InterPro" id="IPR036480">
    <property type="entry name" value="CarbP_synth_ssu_N_sf"/>
</dbReference>
<dbReference type="HAMAP" id="MF_01209">
    <property type="entry name" value="CPSase_S_chain"/>
    <property type="match status" value="1"/>
</dbReference>
<dbReference type="SMART" id="SM01097">
    <property type="entry name" value="CPSase_sm_chain"/>
    <property type="match status" value="1"/>
</dbReference>
<dbReference type="FunFam" id="3.50.30.20:FF:000001">
    <property type="entry name" value="Carbamoyl-phosphate synthase small chain"/>
    <property type="match status" value="1"/>
</dbReference>
<feature type="active site" evidence="11">
    <location>
        <position position="332"/>
    </location>
</feature>
<evidence type="ECO:0000256" key="11">
    <source>
        <dbReference type="HAMAP-Rule" id="MF_01209"/>
    </source>
</evidence>
<evidence type="ECO:0000256" key="1">
    <source>
        <dbReference type="ARBA" id="ARBA00004812"/>
    </source>
</evidence>
<proteinExistence type="inferred from homology"/>
<dbReference type="InterPro" id="IPR002474">
    <property type="entry name" value="CarbamoylP_synth_ssu_N"/>
</dbReference>
<evidence type="ECO:0000256" key="4">
    <source>
        <dbReference type="ARBA" id="ARBA00022598"/>
    </source>
</evidence>
<accession>A0A3E2B5A9</accession>
<comment type="pathway">
    <text evidence="1 11">Pyrimidine metabolism; UMP biosynthesis via de novo pathway; (S)-dihydroorotate from bicarbonate: step 1/3.</text>
</comment>
<keyword evidence="5 11" id="KW-0547">Nucleotide-binding</keyword>
<feature type="binding site" evidence="11">
    <location>
        <position position="220"/>
    </location>
    <ligand>
        <name>L-glutamine</name>
        <dbReference type="ChEBI" id="CHEBI:58359"/>
    </ligand>
</feature>
<dbReference type="Gene3D" id="3.50.30.20">
    <property type="entry name" value="Carbamoyl-phosphate synthase small subunit, N-terminal domain"/>
    <property type="match status" value="1"/>
</dbReference>
<dbReference type="EMBL" id="QQRQ01000004">
    <property type="protein sequence ID" value="RFT07151.1"/>
    <property type="molecule type" value="Genomic_DNA"/>
</dbReference>
<dbReference type="SUPFAM" id="SSF52317">
    <property type="entry name" value="Class I glutamine amidotransferase-like"/>
    <property type="match status" value="1"/>
</dbReference>
<dbReference type="GO" id="GO:0006207">
    <property type="term" value="P:'de novo' pyrimidine nucleobase biosynthetic process"/>
    <property type="evidence" value="ECO:0007669"/>
    <property type="project" value="InterPro"/>
</dbReference>
<evidence type="ECO:0000256" key="5">
    <source>
        <dbReference type="ARBA" id="ARBA00022741"/>
    </source>
</evidence>
<comment type="caution">
    <text evidence="13">The sequence shown here is derived from an EMBL/GenBank/DDBJ whole genome shotgun (WGS) entry which is preliminary data.</text>
</comment>
<dbReference type="GeneID" id="97994898"/>
<dbReference type="AlphaFoldDB" id="A0A3E2B5A9"/>
<dbReference type="Gene3D" id="3.40.50.880">
    <property type="match status" value="1"/>
</dbReference>
<evidence type="ECO:0000256" key="2">
    <source>
        <dbReference type="ARBA" id="ARBA00005077"/>
    </source>
</evidence>
<dbReference type="PANTHER" id="PTHR43418:SF7">
    <property type="entry name" value="CARBAMOYL-PHOSPHATE SYNTHASE SMALL CHAIN"/>
    <property type="match status" value="1"/>
</dbReference>
<dbReference type="Pfam" id="PF00988">
    <property type="entry name" value="CPSase_sm_chain"/>
    <property type="match status" value="1"/>
</dbReference>
<sequence>MKKAYLYLENGQVLEGHSFGAAGTAMGELVFTTGMTGCVESLTDPSYYGQLVVYTFPQFGNYGICHKDKESPHCQMGGVVVREYCQTPSNFRCEETVDAFLKAQNVVGIAGVDTRMLTQLLRDGGVLNAVITTEEGQPDWEALKAYRVTQSVENTSEKEVTVRMPQGEAAFSVALLDYGAKESIANSLLARGCKVTIYPYNTPAEEILSAGHHGVMLSNGPGDPADNPFCIQQIQKLFGKLPMFGICLGHQMMALAAGAKTKKLKFGHRGANQPAMDLETGEVSITSQNHGYAVDETTLAGTGGKLRFVNVNDGTCEGVDYPEFHAFSLQFHPEAHGGPLDCLTAFDRFTAMMKEGL</sequence>
<feature type="binding site" evidence="11">
    <location>
        <position position="46"/>
    </location>
    <ligand>
        <name>L-glutamine</name>
        <dbReference type="ChEBI" id="CHEBI:58359"/>
    </ligand>
</feature>
<evidence type="ECO:0000256" key="7">
    <source>
        <dbReference type="ARBA" id="ARBA00022962"/>
    </source>
</evidence>
<feature type="region of interest" description="CPSase" evidence="11">
    <location>
        <begin position="1"/>
        <end position="171"/>
    </location>
</feature>
<gene>
    <name evidence="11" type="primary">carA</name>
    <name evidence="13" type="ORF">DV520_03960</name>
</gene>
<dbReference type="InterPro" id="IPR017926">
    <property type="entry name" value="GATASE"/>
</dbReference>
<comment type="pathway">
    <text evidence="2 11">Amino-acid biosynthesis; L-arginine biosynthesis; carbamoyl phosphate from bicarbonate: step 1/1.</text>
</comment>
<evidence type="ECO:0000256" key="3">
    <source>
        <dbReference type="ARBA" id="ARBA00007800"/>
    </source>
</evidence>
<dbReference type="GO" id="GO:0006526">
    <property type="term" value="P:L-arginine biosynthetic process"/>
    <property type="evidence" value="ECO:0007669"/>
    <property type="project" value="UniProtKB-UniRule"/>
</dbReference>
<dbReference type="InterPro" id="IPR029062">
    <property type="entry name" value="Class_I_gatase-like"/>
</dbReference>
<comment type="similarity">
    <text evidence="3 11">Belongs to the CarA family.</text>
</comment>
<keyword evidence="11" id="KW-0055">Arginine biosynthesis</keyword>
<evidence type="ECO:0000313" key="14">
    <source>
        <dbReference type="Proteomes" id="UP000260649"/>
    </source>
</evidence>
<keyword evidence="7 11" id="KW-0315">Glutamine amidotransferase</keyword>
<dbReference type="PRINTS" id="PR00097">
    <property type="entry name" value="ANTSNTHASEII"/>
</dbReference>
<dbReference type="InterPro" id="IPR006274">
    <property type="entry name" value="CarbamoylP_synth_ssu"/>
</dbReference>
<dbReference type="RefSeq" id="WP_117141853.1">
    <property type="nucleotide sequence ID" value="NZ_CAKXKJ010000001.1"/>
</dbReference>
<dbReference type="PANTHER" id="PTHR43418">
    <property type="entry name" value="MULTIFUNCTIONAL TRYPTOPHAN BIOSYNTHESIS PROTEIN-RELATED"/>
    <property type="match status" value="1"/>
</dbReference>
<evidence type="ECO:0000256" key="6">
    <source>
        <dbReference type="ARBA" id="ARBA00022840"/>
    </source>
</evidence>
<feature type="active site" evidence="11">
    <location>
        <position position="334"/>
    </location>
</feature>
<organism evidence="13 14">
    <name type="scientific">Evtepia gabavorous</name>
    <dbReference type="NCBI Taxonomy" id="2211183"/>
    <lineage>
        <taxon>Bacteria</taxon>
        <taxon>Bacillati</taxon>
        <taxon>Bacillota</taxon>
        <taxon>Clostridia</taxon>
        <taxon>Eubacteriales</taxon>
        <taxon>Evtepia</taxon>
    </lineage>
</organism>
<keyword evidence="8 11" id="KW-0665">Pyrimidine biosynthesis</keyword>
<evidence type="ECO:0000259" key="12">
    <source>
        <dbReference type="SMART" id="SM01097"/>
    </source>
</evidence>
<feature type="binding site" evidence="11">
    <location>
        <position position="222"/>
    </location>
    <ligand>
        <name>L-glutamine</name>
        <dbReference type="ChEBI" id="CHEBI:58359"/>
    </ligand>
</feature>
<feature type="binding site" evidence="11">
    <location>
        <position position="248"/>
    </location>
    <ligand>
        <name>L-glutamine</name>
        <dbReference type="ChEBI" id="CHEBI:58359"/>
    </ligand>
</feature>
<comment type="subunit">
    <text evidence="11">Composed of two chains; the small (or glutamine) chain promotes the hydrolysis of glutamine to ammonia, which is used by the large (or ammonia) chain to synthesize carbamoyl phosphate. Tetramer of heterodimers (alpha,beta)4.</text>
</comment>
<dbReference type="NCBIfam" id="TIGR01368">
    <property type="entry name" value="CPSaseIIsmall"/>
    <property type="match status" value="1"/>
</dbReference>
<dbReference type="InterPro" id="IPR035686">
    <property type="entry name" value="CPSase_GATase1"/>
</dbReference>
<evidence type="ECO:0000256" key="10">
    <source>
        <dbReference type="ARBA" id="ARBA00049285"/>
    </source>
</evidence>
<dbReference type="GO" id="GO:0004359">
    <property type="term" value="F:glutaminase activity"/>
    <property type="evidence" value="ECO:0007669"/>
    <property type="project" value="RHEA"/>
</dbReference>
<keyword evidence="11" id="KW-0028">Amino-acid biosynthesis</keyword>
<feature type="domain" description="Carbamoyl-phosphate synthase small subunit N-terminal" evidence="12">
    <location>
        <begin position="2"/>
        <end position="132"/>
    </location>
</feature>
<comment type="catalytic activity">
    <reaction evidence="10 11">
        <text>L-glutamine + H2O = L-glutamate + NH4(+)</text>
        <dbReference type="Rhea" id="RHEA:15889"/>
        <dbReference type="ChEBI" id="CHEBI:15377"/>
        <dbReference type="ChEBI" id="CHEBI:28938"/>
        <dbReference type="ChEBI" id="CHEBI:29985"/>
        <dbReference type="ChEBI" id="CHEBI:58359"/>
    </reaction>
</comment>
<dbReference type="GO" id="GO:0005524">
    <property type="term" value="F:ATP binding"/>
    <property type="evidence" value="ECO:0007669"/>
    <property type="project" value="UniProtKB-UniRule"/>
</dbReference>